<reference evidence="2" key="1">
    <citation type="submission" date="2023-02" db="EMBL/GenBank/DDBJ databases">
        <title>Identification and recombinant expression of a fungal hydrolase from Papiliotrema laurentii that hydrolyzes apple cutin and clears colloidal polyester polyurethane.</title>
        <authorList>
            <consortium name="DOE Joint Genome Institute"/>
            <person name="Roman V.A."/>
            <person name="Bojanowski C."/>
            <person name="Crable B.R."/>
            <person name="Wagner D.N."/>
            <person name="Hung C.S."/>
            <person name="Nadeau L.J."/>
            <person name="Schratz L."/>
            <person name="Haridas S."/>
            <person name="Pangilinan J."/>
            <person name="Lipzen A."/>
            <person name="Na H."/>
            <person name="Yan M."/>
            <person name="Ng V."/>
            <person name="Grigoriev I.V."/>
            <person name="Spatafora J.W."/>
            <person name="Barlow D."/>
            <person name="Biffinger J."/>
            <person name="Kelley-Loughnane N."/>
            <person name="Varaljay V.A."/>
            <person name="Crookes-Goodson W.J."/>
        </authorList>
    </citation>
    <scope>NUCLEOTIDE SEQUENCE</scope>
    <source>
        <strain evidence="2">5307AH</strain>
    </source>
</reference>
<dbReference type="AlphaFoldDB" id="A0AAD9CRT7"/>
<keyword evidence="1" id="KW-0472">Membrane</keyword>
<evidence type="ECO:0000256" key="1">
    <source>
        <dbReference type="SAM" id="Phobius"/>
    </source>
</evidence>
<dbReference type="Proteomes" id="UP001182556">
    <property type="component" value="Unassembled WGS sequence"/>
</dbReference>
<feature type="transmembrane region" description="Helical" evidence="1">
    <location>
        <begin position="76"/>
        <end position="97"/>
    </location>
</feature>
<evidence type="ECO:0000313" key="2">
    <source>
        <dbReference type="EMBL" id="KAK1920641.1"/>
    </source>
</evidence>
<keyword evidence="4" id="KW-1185">Reference proteome</keyword>
<keyword evidence="1" id="KW-0812">Transmembrane</keyword>
<evidence type="ECO:0000313" key="3">
    <source>
        <dbReference type="EMBL" id="KAK1920706.1"/>
    </source>
</evidence>
<proteinExistence type="predicted"/>
<evidence type="ECO:0000313" key="4">
    <source>
        <dbReference type="Proteomes" id="UP001182556"/>
    </source>
</evidence>
<gene>
    <name evidence="3" type="ORF">DB88DRAFT_127409</name>
    <name evidence="2" type="ORF">DB88DRAFT_129675</name>
</gene>
<dbReference type="EMBL" id="JAODAN010000014">
    <property type="protein sequence ID" value="KAK1920641.1"/>
    <property type="molecule type" value="Genomic_DNA"/>
</dbReference>
<protein>
    <submittedName>
        <fullName evidence="2">Uncharacterized protein</fullName>
    </submittedName>
</protein>
<keyword evidence="1" id="KW-1133">Transmembrane helix</keyword>
<sequence>MLQRSYARHKSSSKIWIQHIHTRCYSRSRSNTPPLPASSSCLSDLVSPIHLHPMRTEQCRFIAGHRLDRTGNSTRFSVFVLVLILLHLDQVRLYASSTTHNRSPLPPIPRLEPLDPLFLSISSPPIALPSLLLWPLSLFPFPRRRTCVA</sequence>
<comment type="caution">
    <text evidence="2">The sequence shown here is derived from an EMBL/GenBank/DDBJ whole genome shotgun (WGS) entry which is preliminary data.</text>
</comment>
<dbReference type="EMBL" id="JAODAN010000013">
    <property type="protein sequence ID" value="KAK1920706.1"/>
    <property type="molecule type" value="Genomic_DNA"/>
</dbReference>
<feature type="transmembrane region" description="Helical" evidence="1">
    <location>
        <begin position="117"/>
        <end position="136"/>
    </location>
</feature>
<name>A0AAD9CRT7_PAPLA</name>
<accession>A0AAD9CRT7</accession>
<organism evidence="2 4">
    <name type="scientific">Papiliotrema laurentii</name>
    <name type="common">Cryptococcus laurentii</name>
    <dbReference type="NCBI Taxonomy" id="5418"/>
    <lineage>
        <taxon>Eukaryota</taxon>
        <taxon>Fungi</taxon>
        <taxon>Dikarya</taxon>
        <taxon>Basidiomycota</taxon>
        <taxon>Agaricomycotina</taxon>
        <taxon>Tremellomycetes</taxon>
        <taxon>Tremellales</taxon>
        <taxon>Rhynchogastremaceae</taxon>
        <taxon>Papiliotrema</taxon>
    </lineage>
</organism>